<reference evidence="1 2" key="1">
    <citation type="submission" date="2020-08" db="EMBL/GenBank/DDBJ databases">
        <title>Genomic Encyclopedia of Type Strains, Phase IV (KMG-IV): sequencing the most valuable type-strain genomes for metagenomic binning, comparative biology and taxonomic classification.</title>
        <authorList>
            <person name="Goeker M."/>
        </authorList>
    </citation>
    <scope>NUCLEOTIDE SEQUENCE [LARGE SCALE GENOMIC DNA]</scope>
    <source>
        <strain evidence="1 2">DSM 105481</strain>
    </source>
</reference>
<organism evidence="1 2">
    <name type="scientific">Peribacillus huizhouensis</name>
    <dbReference type="NCBI Taxonomy" id="1501239"/>
    <lineage>
        <taxon>Bacteria</taxon>
        <taxon>Bacillati</taxon>
        <taxon>Bacillota</taxon>
        <taxon>Bacilli</taxon>
        <taxon>Bacillales</taxon>
        <taxon>Bacillaceae</taxon>
        <taxon>Peribacillus</taxon>
    </lineage>
</organism>
<proteinExistence type="predicted"/>
<keyword evidence="2" id="KW-1185">Reference proteome</keyword>
<gene>
    <name evidence="1" type="ORF">HNP81_001742</name>
</gene>
<sequence>MKLTFVVFKGLVEAHRMWVTQTLPQDAAYLVCDSFNRVRSVALPKRSGGISDTRTGLAISGG</sequence>
<dbReference type="EMBL" id="JACJHX010000004">
    <property type="protein sequence ID" value="MBA9026457.1"/>
    <property type="molecule type" value="Genomic_DNA"/>
</dbReference>
<evidence type="ECO:0000313" key="2">
    <source>
        <dbReference type="Proteomes" id="UP000626697"/>
    </source>
</evidence>
<protein>
    <submittedName>
        <fullName evidence="1">Uncharacterized protein</fullName>
    </submittedName>
</protein>
<dbReference type="Proteomes" id="UP000626697">
    <property type="component" value="Unassembled WGS sequence"/>
</dbReference>
<name>A0ABR6CQ33_9BACI</name>
<comment type="caution">
    <text evidence="1">The sequence shown here is derived from an EMBL/GenBank/DDBJ whole genome shotgun (WGS) entry which is preliminary data.</text>
</comment>
<accession>A0ABR6CQ33</accession>
<evidence type="ECO:0000313" key="1">
    <source>
        <dbReference type="EMBL" id="MBA9026457.1"/>
    </source>
</evidence>